<sequence length="243" mass="26299">MSDGFPNKPKILRGAFVEFGLSLPPLFVVFQFNPVQLTRNRGLTFSFPGATPTPAAGADAGSQTPAIPSRTLRQFHGDYTNLLDLQKDQLVTVQEQTIGFDIRLDATDKLNDGDTITSQFGIAPQIATLELMVYPKEESLLGAAVSALLGRPQGFSFTRGANPPLVLFIFGRKRVLPVNINTMNITETEFSTDLNPIRATVSVNLTVIEGKSVPYLYTKAMTEVMSVLNLANIADVANVVVPG</sequence>
<reference evidence="1" key="1">
    <citation type="submission" date="2021-01" db="EMBL/GenBank/DDBJ databases">
        <title>Whole genome shotgun sequence of Rugosimonospora africana NBRC 104875.</title>
        <authorList>
            <person name="Komaki H."/>
            <person name="Tamura T."/>
        </authorList>
    </citation>
    <scope>NUCLEOTIDE SEQUENCE</scope>
    <source>
        <strain evidence="1">NBRC 104875</strain>
    </source>
</reference>
<organism evidence="1 2">
    <name type="scientific">Rugosimonospora africana</name>
    <dbReference type="NCBI Taxonomy" id="556532"/>
    <lineage>
        <taxon>Bacteria</taxon>
        <taxon>Bacillati</taxon>
        <taxon>Actinomycetota</taxon>
        <taxon>Actinomycetes</taxon>
        <taxon>Micromonosporales</taxon>
        <taxon>Micromonosporaceae</taxon>
        <taxon>Rugosimonospora</taxon>
    </lineage>
</organism>
<evidence type="ECO:0000313" key="2">
    <source>
        <dbReference type="Proteomes" id="UP000642748"/>
    </source>
</evidence>
<dbReference type="RefSeq" id="WP_203917809.1">
    <property type="nucleotide sequence ID" value="NZ_BONZ01000021.1"/>
</dbReference>
<dbReference type="Proteomes" id="UP000642748">
    <property type="component" value="Unassembled WGS sequence"/>
</dbReference>
<proteinExistence type="predicted"/>
<gene>
    <name evidence="1" type="ORF">Raf01_23200</name>
</gene>
<keyword evidence="2" id="KW-1185">Reference proteome</keyword>
<dbReference type="AlphaFoldDB" id="A0A8J3QNA6"/>
<protein>
    <submittedName>
        <fullName evidence="1">Uncharacterized protein</fullName>
    </submittedName>
</protein>
<accession>A0A8J3QNA6</accession>
<dbReference type="EMBL" id="BONZ01000021">
    <property type="protein sequence ID" value="GIH14148.1"/>
    <property type="molecule type" value="Genomic_DNA"/>
</dbReference>
<name>A0A8J3QNA6_9ACTN</name>
<comment type="caution">
    <text evidence="1">The sequence shown here is derived from an EMBL/GenBank/DDBJ whole genome shotgun (WGS) entry which is preliminary data.</text>
</comment>
<evidence type="ECO:0000313" key="1">
    <source>
        <dbReference type="EMBL" id="GIH14148.1"/>
    </source>
</evidence>